<organism evidence="1 2">
    <name type="scientific">Trichonephila clavipes</name>
    <name type="common">Golden silk orbweaver</name>
    <name type="synonym">Nephila clavipes</name>
    <dbReference type="NCBI Taxonomy" id="2585209"/>
    <lineage>
        <taxon>Eukaryota</taxon>
        <taxon>Metazoa</taxon>
        <taxon>Ecdysozoa</taxon>
        <taxon>Arthropoda</taxon>
        <taxon>Chelicerata</taxon>
        <taxon>Arachnida</taxon>
        <taxon>Araneae</taxon>
        <taxon>Araneomorphae</taxon>
        <taxon>Entelegynae</taxon>
        <taxon>Araneoidea</taxon>
        <taxon>Nephilidae</taxon>
        <taxon>Trichonephila</taxon>
    </lineage>
</organism>
<evidence type="ECO:0000313" key="1">
    <source>
        <dbReference type="EMBL" id="GFY36828.1"/>
    </source>
</evidence>
<sequence length="108" mass="12251">MLDTSPFRSRDKMCRLIAQTHQWSGTTVRGEGCKCVHHPMRSDEGRESDPPLEFIGVDLEVERDFSISIKWTEFLFPYLEFAGATASQGPRDEPSISCLIPKNCALKF</sequence>
<gene>
    <name evidence="1" type="ORF">TNCV_2567901</name>
</gene>
<keyword evidence="2" id="KW-1185">Reference proteome</keyword>
<name>A0A8X7BMR9_TRICX</name>
<dbReference type="Proteomes" id="UP000887159">
    <property type="component" value="Unassembled WGS sequence"/>
</dbReference>
<dbReference type="EMBL" id="BMAU01021438">
    <property type="protein sequence ID" value="GFY36828.1"/>
    <property type="molecule type" value="Genomic_DNA"/>
</dbReference>
<dbReference type="AlphaFoldDB" id="A0A8X7BMR9"/>
<proteinExistence type="predicted"/>
<accession>A0A8X7BMR9</accession>
<comment type="caution">
    <text evidence="1">The sequence shown here is derived from an EMBL/GenBank/DDBJ whole genome shotgun (WGS) entry which is preliminary data.</text>
</comment>
<protein>
    <submittedName>
        <fullName evidence="1">Uncharacterized protein</fullName>
    </submittedName>
</protein>
<evidence type="ECO:0000313" key="2">
    <source>
        <dbReference type="Proteomes" id="UP000887159"/>
    </source>
</evidence>
<reference evidence="1" key="1">
    <citation type="submission" date="2020-08" db="EMBL/GenBank/DDBJ databases">
        <title>Multicomponent nature underlies the extraordinary mechanical properties of spider dragline silk.</title>
        <authorList>
            <person name="Kono N."/>
            <person name="Nakamura H."/>
            <person name="Mori M."/>
            <person name="Yoshida Y."/>
            <person name="Ohtoshi R."/>
            <person name="Malay A.D."/>
            <person name="Moran D.A.P."/>
            <person name="Tomita M."/>
            <person name="Numata K."/>
            <person name="Arakawa K."/>
        </authorList>
    </citation>
    <scope>NUCLEOTIDE SEQUENCE</scope>
</reference>